<sequence length="62" mass="7065">MLEVDVLNCCLGTAKSLRLGSEEQHWKVVTLSIHVKRKQFQIVVALKISIQVDECIQFPQTL</sequence>
<evidence type="ECO:0000313" key="1">
    <source>
        <dbReference type="EMBL" id="KAL0921595.1"/>
    </source>
</evidence>
<dbReference type="Proteomes" id="UP001552299">
    <property type="component" value="Unassembled WGS sequence"/>
</dbReference>
<proteinExistence type="predicted"/>
<accession>A0ABD0V9D5</accession>
<keyword evidence="2" id="KW-1185">Reference proteome</keyword>
<organism evidence="1 2">
    <name type="scientific">Dendrobium thyrsiflorum</name>
    <name type="common">Pinecone-like raceme dendrobium</name>
    <name type="synonym">Orchid</name>
    <dbReference type="NCBI Taxonomy" id="117978"/>
    <lineage>
        <taxon>Eukaryota</taxon>
        <taxon>Viridiplantae</taxon>
        <taxon>Streptophyta</taxon>
        <taxon>Embryophyta</taxon>
        <taxon>Tracheophyta</taxon>
        <taxon>Spermatophyta</taxon>
        <taxon>Magnoliopsida</taxon>
        <taxon>Liliopsida</taxon>
        <taxon>Asparagales</taxon>
        <taxon>Orchidaceae</taxon>
        <taxon>Epidendroideae</taxon>
        <taxon>Malaxideae</taxon>
        <taxon>Dendrobiinae</taxon>
        <taxon>Dendrobium</taxon>
    </lineage>
</organism>
<reference evidence="1 2" key="1">
    <citation type="journal article" date="2024" name="Plant Biotechnol. J.">
        <title>Dendrobium thyrsiflorum genome and its molecular insights into genes involved in important horticultural traits.</title>
        <authorList>
            <person name="Chen B."/>
            <person name="Wang J.Y."/>
            <person name="Zheng P.J."/>
            <person name="Li K.L."/>
            <person name="Liang Y.M."/>
            <person name="Chen X.F."/>
            <person name="Zhang C."/>
            <person name="Zhao X."/>
            <person name="He X."/>
            <person name="Zhang G.Q."/>
            <person name="Liu Z.J."/>
            <person name="Xu Q."/>
        </authorList>
    </citation>
    <scope>NUCLEOTIDE SEQUENCE [LARGE SCALE GENOMIC DNA]</scope>
    <source>
        <strain evidence="1">GZMU011</strain>
    </source>
</reference>
<evidence type="ECO:0000313" key="2">
    <source>
        <dbReference type="Proteomes" id="UP001552299"/>
    </source>
</evidence>
<protein>
    <submittedName>
        <fullName evidence="1">Uncharacterized protein</fullName>
    </submittedName>
</protein>
<gene>
    <name evidence="1" type="ORF">M5K25_008684</name>
</gene>
<dbReference type="EMBL" id="JANQDX010000007">
    <property type="protein sequence ID" value="KAL0921595.1"/>
    <property type="molecule type" value="Genomic_DNA"/>
</dbReference>
<name>A0ABD0V9D5_DENTH</name>
<dbReference type="AlphaFoldDB" id="A0ABD0V9D5"/>
<comment type="caution">
    <text evidence="1">The sequence shown here is derived from an EMBL/GenBank/DDBJ whole genome shotgun (WGS) entry which is preliminary data.</text>
</comment>